<keyword evidence="3" id="KW-1185">Reference proteome</keyword>
<dbReference type="EMBL" id="BMAR01000117">
    <property type="protein sequence ID" value="GFR53265.1"/>
    <property type="molecule type" value="Genomic_DNA"/>
</dbReference>
<evidence type="ECO:0000313" key="3">
    <source>
        <dbReference type="Proteomes" id="UP001054857"/>
    </source>
</evidence>
<comment type="caution">
    <text evidence="2">The sequence shown here is derived from an EMBL/GenBank/DDBJ whole genome shotgun (WGS) entry which is preliminary data.</text>
</comment>
<accession>A0AAD3E3Z5</accession>
<dbReference type="PANTHER" id="PTHR36846">
    <property type="entry name" value="PROTEIN VIAA"/>
    <property type="match status" value="1"/>
</dbReference>
<feature type="non-terminal residue" evidence="2">
    <location>
        <position position="1"/>
    </location>
</feature>
<dbReference type="PANTHER" id="PTHR36846:SF1">
    <property type="entry name" value="PROTEIN VIAA"/>
    <property type="match status" value="1"/>
</dbReference>
<feature type="region of interest" description="Disordered" evidence="1">
    <location>
        <begin position="91"/>
        <end position="133"/>
    </location>
</feature>
<name>A0AAD3E3Z5_9CHLO</name>
<organism evidence="2 3">
    <name type="scientific">Astrephomene gubernaculifera</name>
    <dbReference type="NCBI Taxonomy" id="47775"/>
    <lineage>
        <taxon>Eukaryota</taxon>
        <taxon>Viridiplantae</taxon>
        <taxon>Chlorophyta</taxon>
        <taxon>core chlorophytes</taxon>
        <taxon>Chlorophyceae</taxon>
        <taxon>CS clade</taxon>
        <taxon>Chlamydomonadales</taxon>
        <taxon>Astrephomenaceae</taxon>
        <taxon>Astrephomene</taxon>
    </lineage>
</organism>
<dbReference type="GO" id="GO:0005829">
    <property type="term" value="C:cytosol"/>
    <property type="evidence" value="ECO:0007669"/>
    <property type="project" value="TreeGrafter"/>
</dbReference>
<evidence type="ECO:0000313" key="2">
    <source>
        <dbReference type="EMBL" id="GFR53265.1"/>
    </source>
</evidence>
<sequence length="158" mass="17484">PLQPPSAPLTAQLERIAEELVGGFQRQMEAVADNMRAGEAAFEDLSELLEGGQGFDSSQGVWRRSGWRELDKLREILERVPELRELVRQLGRGGGRGPLRRAPEELEARGCPPGVIRSPLQPEEVRGLTRSGDLSRMLPSEMALLAHGWPRKMRGRGG</sequence>
<proteinExistence type="predicted"/>
<protein>
    <submittedName>
        <fullName evidence="2">Uncharacterized protein</fullName>
    </submittedName>
</protein>
<reference evidence="2 3" key="1">
    <citation type="journal article" date="2021" name="Sci. Rep.">
        <title>Genome sequencing of the multicellular alga Astrephomene provides insights into convergent evolution of germ-soma differentiation.</title>
        <authorList>
            <person name="Yamashita S."/>
            <person name="Yamamoto K."/>
            <person name="Matsuzaki R."/>
            <person name="Suzuki S."/>
            <person name="Yamaguchi H."/>
            <person name="Hirooka S."/>
            <person name="Minakuchi Y."/>
            <person name="Miyagishima S."/>
            <person name="Kawachi M."/>
            <person name="Toyoda A."/>
            <person name="Nozaki H."/>
        </authorList>
    </citation>
    <scope>NUCLEOTIDE SEQUENCE [LARGE SCALE GENOMIC DNA]</scope>
    <source>
        <strain evidence="2 3">NIES-4017</strain>
    </source>
</reference>
<feature type="non-terminal residue" evidence="2">
    <location>
        <position position="158"/>
    </location>
</feature>
<evidence type="ECO:0000256" key="1">
    <source>
        <dbReference type="SAM" id="MobiDB-lite"/>
    </source>
</evidence>
<dbReference type="AlphaFoldDB" id="A0AAD3E3Z5"/>
<dbReference type="Proteomes" id="UP001054857">
    <property type="component" value="Unassembled WGS sequence"/>
</dbReference>
<gene>
    <name evidence="2" type="ORF">Agub_g16047</name>
</gene>